<evidence type="ECO:0000259" key="3">
    <source>
        <dbReference type="Pfam" id="PF03016"/>
    </source>
</evidence>
<reference evidence="4" key="1">
    <citation type="submission" date="2021-11" db="EMBL/GenBank/DDBJ databases">
        <authorList>
            <consortium name="Genoscope - CEA"/>
            <person name="William W."/>
        </authorList>
    </citation>
    <scope>NUCLEOTIDE SEQUENCE</scope>
</reference>
<dbReference type="InterPro" id="IPR040911">
    <property type="entry name" value="Exostosin_GT47"/>
</dbReference>
<organism evidence="4 5">
    <name type="scientific">Pelagomonas calceolata</name>
    <dbReference type="NCBI Taxonomy" id="35677"/>
    <lineage>
        <taxon>Eukaryota</taxon>
        <taxon>Sar</taxon>
        <taxon>Stramenopiles</taxon>
        <taxon>Ochrophyta</taxon>
        <taxon>Pelagophyceae</taxon>
        <taxon>Pelagomonadales</taxon>
        <taxon>Pelagomonadaceae</taxon>
        <taxon>Pelagomonas</taxon>
    </lineage>
</organism>
<dbReference type="GO" id="GO:0016757">
    <property type="term" value="F:glycosyltransferase activity"/>
    <property type="evidence" value="ECO:0007669"/>
    <property type="project" value="InterPro"/>
</dbReference>
<dbReference type="Pfam" id="PF03016">
    <property type="entry name" value="Exostosin_GT47"/>
    <property type="match status" value="1"/>
</dbReference>
<feature type="domain" description="Exostosin GT47" evidence="3">
    <location>
        <begin position="158"/>
        <end position="357"/>
    </location>
</feature>
<dbReference type="PANTHER" id="PTHR11062">
    <property type="entry name" value="EXOSTOSIN HEPARAN SULFATE GLYCOSYLTRANSFERASE -RELATED"/>
    <property type="match status" value="1"/>
</dbReference>
<protein>
    <recommendedName>
        <fullName evidence="3">Exostosin GT47 domain-containing protein</fullName>
    </recommendedName>
</protein>
<sequence length="469" mass="51989">MRLRAAVALGCLLTARGQLPQVLEEAMDHVHPRARAELETFFAPGGPHASFKVRVEEGCIGGAFPVYDWKKLVPVDAKWGLESLIAARLHQSKWFAADADNALVAFRPHTGERSLLTKCRLKLERDFPGKQFWFAAATDRGRCCDGGQLRDPGLLNHHFLVTSGERRRGAWLFREHNTKHAWRAPATRDTAPRLRCFDPSMDVALPPPAFVRGLYRKRDITRDLRAANATRRFLAVHAEGGVAPPEYDLRRALTERWAPDWWANARNRSWAGHPDLLIRKALGRAEHGEALFASKYCLVVEGYAPWTPRLSEAVGAGCVPAILSPALLPPFAGVLRWRDFAVLLRPADIGNLPAVLASHDHARLHANLLKVRRLLSFIATGPVNDDDALPLIVFEMWRRSRRRREFLEGTATALAAPAAAPAGVHSTATEPLKVAFACEADGTSCAYAVRGARWNCSRRTKMACGCAKE</sequence>
<name>A0A8J2X0U2_9STRA</name>
<feature type="chain" id="PRO_5035279851" description="Exostosin GT47 domain-containing protein" evidence="2">
    <location>
        <begin position="18"/>
        <end position="469"/>
    </location>
</feature>
<dbReference type="Proteomes" id="UP000789595">
    <property type="component" value="Unassembled WGS sequence"/>
</dbReference>
<keyword evidence="5" id="KW-1185">Reference proteome</keyword>
<evidence type="ECO:0000313" key="5">
    <source>
        <dbReference type="Proteomes" id="UP000789595"/>
    </source>
</evidence>
<dbReference type="InterPro" id="IPR004263">
    <property type="entry name" value="Exostosin"/>
</dbReference>
<keyword evidence="2" id="KW-0732">Signal</keyword>
<proteinExistence type="inferred from homology"/>
<comment type="similarity">
    <text evidence="1">Belongs to the glycosyltransferase 47 family.</text>
</comment>
<feature type="signal peptide" evidence="2">
    <location>
        <begin position="1"/>
        <end position="17"/>
    </location>
</feature>
<dbReference type="OrthoDB" id="1924787at2759"/>
<evidence type="ECO:0000256" key="1">
    <source>
        <dbReference type="ARBA" id="ARBA00010271"/>
    </source>
</evidence>
<accession>A0A8J2X0U2</accession>
<dbReference type="AlphaFoldDB" id="A0A8J2X0U2"/>
<comment type="caution">
    <text evidence="4">The sequence shown here is derived from an EMBL/GenBank/DDBJ whole genome shotgun (WGS) entry which is preliminary data.</text>
</comment>
<evidence type="ECO:0000256" key="2">
    <source>
        <dbReference type="SAM" id="SignalP"/>
    </source>
</evidence>
<dbReference type="PANTHER" id="PTHR11062:SF200">
    <property type="entry name" value="BETA-1,4-XYLOSYLTRANSFERASE IRX10L-RELATED"/>
    <property type="match status" value="1"/>
</dbReference>
<gene>
    <name evidence="4" type="ORF">PECAL_2P28660</name>
</gene>
<evidence type="ECO:0000313" key="4">
    <source>
        <dbReference type="EMBL" id="CAH0369731.1"/>
    </source>
</evidence>
<dbReference type="EMBL" id="CAKKNE010000002">
    <property type="protein sequence ID" value="CAH0369731.1"/>
    <property type="molecule type" value="Genomic_DNA"/>
</dbReference>